<comment type="caution">
    <text evidence="2">The sequence shown here is derived from an EMBL/GenBank/DDBJ whole genome shotgun (WGS) entry which is preliminary data.</text>
</comment>
<dbReference type="Proteomes" id="UP000836404">
    <property type="component" value="Unassembled WGS sequence"/>
</dbReference>
<reference evidence="2 3" key="1">
    <citation type="submission" date="2020-10" db="EMBL/GenBank/DDBJ databases">
        <authorList>
            <person name="Sedaghatjoo S."/>
        </authorList>
    </citation>
    <scope>NUCLEOTIDE SEQUENCE [LARGE SCALE GENOMIC DNA]</scope>
    <source>
        <strain evidence="2 3">LLFL</strain>
    </source>
</reference>
<protein>
    <submittedName>
        <fullName evidence="2">Uncharacterized protein</fullName>
    </submittedName>
</protein>
<sequence>MASRRLRGLPGFRLSKWMRSFAGEKDEADAIRAIPYYTLPDQLTYRTAPLRFTPAADSEAAQKNTALPTRSRWNHASPVETRPGASDGHEQRKRHQWQHGLHRRRPILLLHSISRQHVRTAEG</sequence>
<feature type="region of interest" description="Disordered" evidence="1">
    <location>
        <begin position="56"/>
        <end position="103"/>
    </location>
</feature>
<proteinExistence type="predicted"/>
<feature type="non-terminal residue" evidence="2">
    <location>
        <position position="1"/>
    </location>
</feature>
<dbReference type="EMBL" id="CAJHJF010000444">
    <property type="protein sequence ID" value="CAD6901863.1"/>
    <property type="molecule type" value="Genomic_DNA"/>
</dbReference>
<feature type="compositionally biased region" description="Basic residues" evidence="1">
    <location>
        <begin position="91"/>
        <end position="103"/>
    </location>
</feature>
<gene>
    <name evidence="2" type="ORF">JKILLFL_G7045</name>
</gene>
<keyword evidence="3" id="KW-1185">Reference proteome</keyword>
<accession>A0A9N8LC20</accession>
<evidence type="ECO:0000313" key="2">
    <source>
        <dbReference type="EMBL" id="CAD6901863.1"/>
    </source>
</evidence>
<name>A0A9N8LC20_9BASI</name>
<dbReference type="AlphaFoldDB" id="A0A9N8LC20"/>
<evidence type="ECO:0000313" key="3">
    <source>
        <dbReference type="Proteomes" id="UP000836404"/>
    </source>
</evidence>
<organism evidence="2 3">
    <name type="scientific">Tilletia laevis</name>
    <dbReference type="NCBI Taxonomy" id="157183"/>
    <lineage>
        <taxon>Eukaryota</taxon>
        <taxon>Fungi</taxon>
        <taxon>Dikarya</taxon>
        <taxon>Basidiomycota</taxon>
        <taxon>Ustilaginomycotina</taxon>
        <taxon>Exobasidiomycetes</taxon>
        <taxon>Tilletiales</taxon>
        <taxon>Tilletiaceae</taxon>
        <taxon>Tilletia</taxon>
    </lineage>
</organism>
<evidence type="ECO:0000256" key="1">
    <source>
        <dbReference type="SAM" id="MobiDB-lite"/>
    </source>
</evidence>